<keyword evidence="13" id="KW-1185">Reference proteome</keyword>
<feature type="compositionally biased region" description="Basic and acidic residues" evidence="9">
    <location>
        <begin position="1930"/>
        <end position="1941"/>
    </location>
</feature>
<gene>
    <name evidence="12" type="ORF">VZT92_013642</name>
</gene>
<dbReference type="Pfam" id="PF08151">
    <property type="entry name" value="FerI"/>
    <property type="match status" value="1"/>
</dbReference>
<keyword evidence="7 10" id="KW-0472">Membrane</keyword>
<feature type="region of interest" description="Disordered" evidence="9">
    <location>
        <begin position="680"/>
        <end position="752"/>
    </location>
</feature>
<evidence type="ECO:0000256" key="6">
    <source>
        <dbReference type="ARBA" id="ARBA00022989"/>
    </source>
</evidence>
<dbReference type="Pfam" id="PF22901">
    <property type="entry name" value="dsrm_Ferlin"/>
    <property type="match status" value="1"/>
</dbReference>
<dbReference type="CDD" id="cd04011">
    <property type="entry name" value="C2B_Ferlin"/>
    <property type="match status" value="1"/>
</dbReference>
<dbReference type="CDD" id="cd08374">
    <property type="entry name" value="C2F_Ferlin"/>
    <property type="match status" value="1"/>
</dbReference>
<evidence type="ECO:0000256" key="9">
    <source>
        <dbReference type="SAM" id="MobiDB-lite"/>
    </source>
</evidence>
<name>A0AAW1F3S6_ZOAVI</name>
<dbReference type="CDD" id="cd04017">
    <property type="entry name" value="C2D_Ferlin"/>
    <property type="match status" value="1"/>
</dbReference>
<keyword evidence="8" id="KW-0175">Coiled coil</keyword>
<dbReference type="InterPro" id="IPR037724">
    <property type="entry name" value="C2E_Ferlin"/>
</dbReference>
<organism evidence="12 13">
    <name type="scientific">Zoarces viviparus</name>
    <name type="common">Viviparous eelpout</name>
    <name type="synonym">Blennius viviparus</name>
    <dbReference type="NCBI Taxonomy" id="48416"/>
    <lineage>
        <taxon>Eukaryota</taxon>
        <taxon>Metazoa</taxon>
        <taxon>Chordata</taxon>
        <taxon>Craniata</taxon>
        <taxon>Vertebrata</taxon>
        <taxon>Euteleostomi</taxon>
        <taxon>Actinopterygii</taxon>
        <taxon>Neopterygii</taxon>
        <taxon>Teleostei</taxon>
        <taxon>Neoteleostei</taxon>
        <taxon>Acanthomorphata</taxon>
        <taxon>Eupercaria</taxon>
        <taxon>Perciformes</taxon>
        <taxon>Cottioidei</taxon>
        <taxon>Zoarcales</taxon>
        <taxon>Zoarcidae</taxon>
        <taxon>Zoarcinae</taxon>
        <taxon>Zoarces</taxon>
    </lineage>
</organism>
<feature type="domain" description="C2" evidence="11">
    <location>
        <begin position="995"/>
        <end position="1124"/>
    </location>
</feature>
<keyword evidence="3" id="KW-0479">Metal-binding</keyword>
<dbReference type="InterPro" id="IPR012561">
    <property type="entry name" value="Ferlin_B-domain"/>
</dbReference>
<feature type="region of interest" description="Disordered" evidence="9">
    <location>
        <begin position="1930"/>
        <end position="1960"/>
    </location>
</feature>
<dbReference type="Pfam" id="PF16165">
    <property type="entry name" value="Ferlin_C"/>
    <property type="match status" value="1"/>
</dbReference>
<dbReference type="EMBL" id="JBCEZU010000111">
    <property type="protein sequence ID" value="KAK9529559.1"/>
    <property type="molecule type" value="Genomic_DNA"/>
</dbReference>
<dbReference type="Pfam" id="PF00168">
    <property type="entry name" value="C2"/>
    <property type="match status" value="6"/>
</dbReference>
<dbReference type="SMART" id="SM00239">
    <property type="entry name" value="C2"/>
    <property type="match status" value="6"/>
</dbReference>
<feature type="domain" description="C2" evidence="11">
    <location>
        <begin position="1746"/>
        <end position="1895"/>
    </location>
</feature>
<dbReference type="CDD" id="cd04018">
    <property type="entry name" value="C2C_Ferlin"/>
    <property type="match status" value="1"/>
</dbReference>
<dbReference type="InterPro" id="IPR035892">
    <property type="entry name" value="C2_domain_sf"/>
</dbReference>
<comment type="subcellular location">
    <subcellularLocation>
        <location evidence="1">Membrane</location>
        <topology evidence="1">Single-pass membrane protein</topology>
    </subcellularLocation>
</comment>
<dbReference type="GO" id="GO:0016020">
    <property type="term" value="C:membrane"/>
    <property type="evidence" value="ECO:0007669"/>
    <property type="project" value="UniProtKB-SubCell"/>
</dbReference>
<dbReference type="SMART" id="SM01201">
    <property type="entry name" value="FerB"/>
    <property type="match status" value="1"/>
</dbReference>
<evidence type="ECO:0000256" key="1">
    <source>
        <dbReference type="ARBA" id="ARBA00004167"/>
    </source>
</evidence>
<feature type="compositionally biased region" description="Basic residues" evidence="9">
    <location>
        <begin position="582"/>
        <end position="595"/>
    </location>
</feature>
<dbReference type="InterPro" id="IPR037720">
    <property type="entry name" value="C2B_Ferlin"/>
</dbReference>
<sequence length="2068" mass="236248">MSISVNLRKISNLPGRYDRKVELCFRGFTHKTKALQCENLAIFNENFRWPHYGKAIRDEVLSISVYNCSKVFSNRLLGKLVVSLQHVVTAGRLLLREPLTDANYSLTDIYIELDIRYHPVEGAAGSWEGLDFLKAEDNDENDESNLVIRNDGFNDPESQLTVARSVQLDREARHLGRSLVRTGDEDDDDDDDFDDDIMDLEASDVIFTPLLSRCRPMYRSVAAAMPRVQSFQLNVNILEAQKLVGVNINPAVFIRVGDHKKRTATQKSTNCPFYNENFQFEFQEAPQILLDKVIEIQVFHRRTLAFLMTHIGTFKIDISTVYNQPDHCFYQKWAPLTDPADTRSGIKGYVKASLSVLMKGDALSMPSLPPPSLSGASEDIEKHLLLPRGMASERPWARFRVRIYRAEGLPTMEAGLMAKMSKTTDRTIFIDPYVHVTFAGQQGETSVASATNCPVWNEEISFIEQFPPLAQRIRVQVLDDAKMGDIALATHFLDLQQISDPTRNGFNPTFGPSWLNLYGSPKNSTLGDVHQALNQGLGEGIFYRGRILLAVLVEVYSSPDAVTPETSSAALGKMKGALGKLGQKKKKKSSSKKGKNKEASASASALVEDSGEAGVEVPEAVTVEIEEIHPLPEGFVGPREDFLLFASLFEVTMMDPSVGTRPLTFELSIGNYGKAVEVERSKKSQSKEELRRSREELRRSREDLTEEGQGLLESEEELDREEVLSPEPESRSLSAPARPQPTEYDRSFQCLPLQPPSEKQKPCLFVWSQFEDHNFRLYQANWLNKTADRLELGLDEVERLSRRPRSNVKERLVEVLLELVAACKQFNVFADRRSPFRPNNLDRCRKEFIKKNLVFLARQAVRFRRRLTRQMVKQRLMDSRKLLRKLRRLAKEPQTTIPDAFLWLLSGSKRLAYVRIPAYSILFSLVEEQRGRDCGKVTTLYMKSPGGSASEIFAKLEVYLWLGLAKYSKEVTTCLPEEFLPVYEEEEEGQRTLVTAGKRKLPVTLSCQDSRYFQLRCHMYQGRGLIAADDNGLSDPFANVLFSTQSQTTRVMNETLSPAWCECLLFDRVLLEGTREELQRDPPLIIISIYDHDGMGSPKPLGRAFAEPELKFVEQHYKKPRLRYYDISQGKAPAGELLATFELIELDYSGFGEPCLPSSVEPKELTYLEEQKCYIIPEGVRPVLKTFRIEVLFWGLRELKRVQLFEVERPLVRVECAGEQLESEEIESYKTHSNFKELVRYINVELPEQAYLHPPLTLFVVEHRAFGRLALVGTHVVQSLIDYAPRKLGEEQEEEDDEPKTKAKVRQNTKKLNPLMSVKNIGLSGLPIKQSKIPFNPIKLVNAPLKKLIEKVGEQEELEELEEEIPEKDELDWWSKYYASVEGMERQAAEDEEKEEQAEIDGANLTMANIEDDEEEEMVVVEVKPPKRKNIATLKLYVGDLESEFGQFQDRLQTFPLYKGRANIEDDDEDEEERLMGKYKGSFLVYPIDPGDEEDTTCQITQGIPRNSPFKVLVRVYVVKATTLAPTDPNGKADPYLVVRAGQQSLDTVDRYIPKQLNPTFGEVFEFTVSFPLETELVVTVMDHDLIGANDIIGETRIDLENRFYSRHRAACGLALYYDTEGYNIWRDVKNPSTILAELCKTNGIPSPEYRPSEVKVLNKIFKIPPDAVPEGLLKKNQRSPEEEVEMEEHSALSVLWRWGEMNEFITGALPLVPEHVEIRSLLNQGKPGLPQGYLHMWVDMFPTDTPAPPPVDIKPRLPEQYELRVIIWNTDDVFLDDVNPFTGDPSSDIYMKGWIKGLEGEKQETDVHFNSLTGEGNFNWRFVFRFDYLPTEKELVFKKKESFFSLEESEFRQPAVLTLQVWDYDRIAANDFLGSIELRLNDMVRAAKSPSKCTIKMAKERASPRLSIFRAKKMKGWWPLTRMKTAEDFEKEEKEKEEAKKKGKKKKKTKDKRSDMKKEDIEYTDNSGNTFLLMGKVEAELQLVTLEQAEGNPVGRARKEPEPLDKPNRPTTSFTWFLNPMKTFIFLIWRKFKKFIIALIILAILTLFLGLIIYTLPQQISSLIIKG</sequence>
<feature type="region of interest" description="Disordered" evidence="9">
    <location>
        <begin position="579"/>
        <end position="611"/>
    </location>
</feature>
<reference evidence="12 13" key="1">
    <citation type="journal article" date="2024" name="Genome Biol. Evol.">
        <title>Chromosome-level genome assembly of the viviparous eelpout Zoarces viviparus.</title>
        <authorList>
            <person name="Fuhrmann N."/>
            <person name="Brasseur M.V."/>
            <person name="Bakowski C.E."/>
            <person name="Podsiadlowski L."/>
            <person name="Prost S."/>
            <person name="Krehenwinkel H."/>
            <person name="Mayer C."/>
        </authorList>
    </citation>
    <scope>NUCLEOTIDE SEQUENCE [LARGE SCALE GENOMIC DNA]</scope>
    <source>
        <strain evidence="12">NO-MEL_2022_Ind0_liver</strain>
    </source>
</reference>
<dbReference type="InterPro" id="IPR037721">
    <property type="entry name" value="Ferlin"/>
</dbReference>
<dbReference type="GO" id="GO:0007009">
    <property type="term" value="P:plasma membrane organization"/>
    <property type="evidence" value="ECO:0007669"/>
    <property type="project" value="TreeGrafter"/>
</dbReference>
<feature type="compositionally biased region" description="Basic and acidic residues" evidence="9">
    <location>
        <begin position="680"/>
        <end position="703"/>
    </location>
</feature>
<dbReference type="InterPro" id="IPR037722">
    <property type="entry name" value="C2C_Ferlin"/>
</dbReference>
<evidence type="ECO:0000256" key="10">
    <source>
        <dbReference type="SAM" id="Phobius"/>
    </source>
</evidence>
<dbReference type="InterPro" id="IPR012968">
    <property type="entry name" value="FerIin_dom"/>
</dbReference>
<dbReference type="InterPro" id="IPR037723">
    <property type="entry name" value="C2D_Ferlin"/>
</dbReference>
<dbReference type="GO" id="GO:0046872">
    <property type="term" value="F:metal ion binding"/>
    <property type="evidence" value="ECO:0007669"/>
    <property type="project" value="UniProtKB-KW"/>
</dbReference>
<accession>A0AAW1F3S6</accession>
<dbReference type="CDD" id="cd04037">
    <property type="entry name" value="C2E_Ferlin"/>
    <property type="match status" value="1"/>
</dbReference>
<dbReference type="CDD" id="cd08373">
    <property type="entry name" value="C2A_Ferlin"/>
    <property type="match status" value="1"/>
</dbReference>
<evidence type="ECO:0000256" key="5">
    <source>
        <dbReference type="ARBA" id="ARBA00022837"/>
    </source>
</evidence>
<evidence type="ECO:0000256" key="2">
    <source>
        <dbReference type="ARBA" id="ARBA00022692"/>
    </source>
</evidence>
<comment type="caution">
    <text evidence="12">The sequence shown here is derived from an EMBL/GenBank/DDBJ whole genome shotgun (WGS) entry which is preliminary data.</text>
</comment>
<feature type="domain" description="C2" evidence="11">
    <location>
        <begin position="1"/>
        <end position="97"/>
    </location>
</feature>
<dbReference type="Pfam" id="PF08150">
    <property type="entry name" value="FerB"/>
    <property type="match status" value="1"/>
</dbReference>
<feature type="coiled-coil region" evidence="8">
    <location>
        <begin position="1351"/>
        <end position="1413"/>
    </location>
</feature>
<feature type="compositionally biased region" description="Basic residues" evidence="9">
    <location>
        <begin position="1942"/>
        <end position="1952"/>
    </location>
</feature>
<dbReference type="PANTHER" id="PTHR12546">
    <property type="entry name" value="FER-1-LIKE"/>
    <property type="match status" value="1"/>
</dbReference>
<dbReference type="InterPro" id="IPR032362">
    <property type="entry name" value="Ferlin_C"/>
</dbReference>
<dbReference type="InterPro" id="IPR037725">
    <property type="entry name" value="C2F_Ferlin"/>
</dbReference>
<protein>
    <recommendedName>
        <fullName evidence="11">C2 domain-containing protein</fullName>
    </recommendedName>
</protein>
<dbReference type="Proteomes" id="UP001488805">
    <property type="component" value="Unassembled WGS sequence"/>
</dbReference>
<dbReference type="Gene3D" id="2.60.40.150">
    <property type="entry name" value="C2 domain"/>
    <property type="match status" value="6"/>
</dbReference>
<evidence type="ECO:0000313" key="13">
    <source>
        <dbReference type="Proteomes" id="UP001488805"/>
    </source>
</evidence>
<dbReference type="SUPFAM" id="SSF49562">
    <property type="entry name" value="C2 domain (Calcium/lipid-binding domain, CaLB)"/>
    <property type="match status" value="6"/>
</dbReference>
<evidence type="ECO:0000313" key="12">
    <source>
        <dbReference type="EMBL" id="KAK9529559.1"/>
    </source>
</evidence>
<evidence type="ECO:0000259" key="11">
    <source>
        <dbReference type="PROSITE" id="PS50004"/>
    </source>
</evidence>
<feature type="transmembrane region" description="Helical" evidence="10">
    <location>
        <begin position="2037"/>
        <end position="2057"/>
    </location>
</feature>
<feature type="domain" description="C2" evidence="11">
    <location>
        <begin position="1494"/>
        <end position="1613"/>
    </location>
</feature>
<dbReference type="InterPro" id="IPR055072">
    <property type="entry name" value="Ferlin_DSRM"/>
</dbReference>
<keyword evidence="5" id="KW-0106">Calcium</keyword>
<proteinExistence type="predicted"/>
<keyword evidence="4" id="KW-0677">Repeat</keyword>
<feature type="domain" description="C2" evidence="11">
    <location>
        <begin position="213"/>
        <end position="334"/>
    </location>
</feature>
<dbReference type="InterPro" id="IPR037726">
    <property type="entry name" value="C2A_Ferlin"/>
</dbReference>
<dbReference type="PROSITE" id="PS50004">
    <property type="entry name" value="C2"/>
    <property type="match status" value="6"/>
</dbReference>
<evidence type="ECO:0000256" key="4">
    <source>
        <dbReference type="ARBA" id="ARBA00022737"/>
    </source>
</evidence>
<dbReference type="SMART" id="SM01202">
    <property type="entry name" value="FerI"/>
    <property type="match status" value="1"/>
</dbReference>
<dbReference type="PANTHER" id="PTHR12546:SF36">
    <property type="entry name" value="FER-1-LIKE PROTEIN 4"/>
    <property type="match status" value="1"/>
</dbReference>
<keyword evidence="2 10" id="KW-0812">Transmembrane</keyword>
<feature type="domain" description="C2" evidence="11">
    <location>
        <begin position="376"/>
        <end position="515"/>
    </location>
</feature>
<evidence type="ECO:0000256" key="3">
    <source>
        <dbReference type="ARBA" id="ARBA00022723"/>
    </source>
</evidence>
<evidence type="ECO:0000256" key="7">
    <source>
        <dbReference type="ARBA" id="ARBA00023136"/>
    </source>
</evidence>
<keyword evidence="6 10" id="KW-1133">Transmembrane helix</keyword>
<dbReference type="InterPro" id="IPR000008">
    <property type="entry name" value="C2_dom"/>
</dbReference>
<evidence type="ECO:0000256" key="8">
    <source>
        <dbReference type="SAM" id="Coils"/>
    </source>
</evidence>